<dbReference type="Gene3D" id="6.10.250.1280">
    <property type="match status" value="1"/>
</dbReference>
<dbReference type="InterPro" id="IPR034904">
    <property type="entry name" value="FSCA_dom_sf"/>
</dbReference>
<dbReference type="Proteomes" id="UP000594263">
    <property type="component" value="Unplaced"/>
</dbReference>
<protein>
    <recommendedName>
        <fullName evidence="2">MIP18 family-like domain-containing protein</fullName>
    </recommendedName>
</protein>
<dbReference type="OMA" id="HELGYRN"/>
<dbReference type="SUPFAM" id="SSF117916">
    <property type="entry name" value="Fe-S cluster assembly (FSCA) domain-like"/>
    <property type="match status" value="1"/>
</dbReference>
<evidence type="ECO:0000259" key="2">
    <source>
        <dbReference type="Pfam" id="PF01883"/>
    </source>
</evidence>
<evidence type="ECO:0000313" key="3">
    <source>
        <dbReference type="EnsemblPlants" id="Kaladp0024s0928.1.v1.1"/>
    </source>
</evidence>
<organism evidence="3 4">
    <name type="scientific">Kalanchoe fedtschenkoi</name>
    <name type="common">Lavender scallops</name>
    <name type="synonym">South American air plant</name>
    <dbReference type="NCBI Taxonomy" id="63787"/>
    <lineage>
        <taxon>Eukaryota</taxon>
        <taxon>Viridiplantae</taxon>
        <taxon>Streptophyta</taxon>
        <taxon>Embryophyta</taxon>
        <taxon>Tracheophyta</taxon>
        <taxon>Spermatophyta</taxon>
        <taxon>Magnoliopsida</taxon>
        <taxon>eudicotyledons</taxon>
        <taxon>Gunneridae</taxon>
        <taxon>Pentapetalae</taxon>
        <taxon>Saxifragales</taxon>
        <taxon>Crassulaceae</taxon>
        <taxon>Kalanchoe</taxon>
    </lineage>
</organism>
<reference evidence="3" key="1">
    <citation type="submission" date="2021-01" db="UniProtKB">
        <authorList>
            <consortium name="EnsemblPlants"/>
        </authorList>
    </citation>
    <scope>IDENTIFICATION</scope>
</reference>
<dbReference type="GO" id="GO:0051604">
    <property type="term" value="P:protein maturation"/>
    <property type="evidence" value="ECO:0007669"/>
    <property type="project" value="InterPro"/>
</dbReference>
<dbReference type="Pfam" id="PF01883">
    <property type="entry name" value="FeS_assembly_P"/>
    <property type="match status" value="1"/>
</dbReference>
<dbReference type="InterPro" id="IPR039796">
    <property type="entry name" value="MIP18"/>
</dbReference>
<evidence type="ECO:0000256" key="1">
    <source>
        <dbReference type="ARBA" id="ARBA00010381"/>
    </source>
</evidence>
<dbReference type="PANTHER" id="PTHR12377">
    <property type="entry name" value="CYTOSOLIC IRON-SULFUR ASSEMBLY COMPONENT 2B-RELATED"/>
    <property type="match status" value="1"/>
</dbReference>
<dbReference type="Gene3D" id="3.30.300.130">
    <property type="entry name" value="Fe-S cluster assembly (FSCA)"/>
    <property type="match status" value="1"/>
</dbReference>
<keyword evidence="4" id="KW-1185">Reference proteome</keyword>
<dbReference type="EnsemblPlants" id="Kaladp0024s0928.1.v1.1">
    <property type="protein sequence ID" value="Kaladp0024s0928.1.v1.1"/>
    <property type="gene ID" value="Kaladp0024s0928.v1.1"/>
</dbReference>
<proteinExistence type="inferred from homology"/>
<name>A0A7N0T8R5_KALFE</name>
<sequence>MTLDMDAAVDPLEIYDILRDIKDPEFPSSLGELNVITDDSVAVDEKTGHILITFTPTVPHCHLANIIGLCIRAKLNSHLSLHHKVDVKVALGSHADEDAVNKQLNDKERVAAAMQNPYIVEQIEECINSTEL</sequence>
<evidence type="ECO:0000313" key="4">
    <source>
        <dbReference type="Proteomes" id="UP000594263"/>
    </source>
</evidence>
<accession>A0A7N0T8R5</accession>
<comment type="similarity">
    <text evidence="1">Belongs to the MIP18 family.</text>
</comment>
<feature type="domain" description="MIP18 family-like" evidence="2">
    <location>
        <begin position="13"/>
        <end position="87"/>
    </location>
</feature>
<dbReference type="AlphaFoldDB" id="A0A7N0T8R5"/>
<dbReference type="PANTHER" id="PTHR12377:SF3">
    <property type="entry name" value="PROTEIN AE7-LIKE 1"/>
    <property type="match status" value="1"/>
</dbReference>
<dbReference type="Gramene" id="Kaladp0024s0928.1.v1.1">
    <property type="protein sequence ID" value="Kaladp0024s0928.1.v1.1"/>
    <property type="gene ID" value="Kaladp0024s0928.v1.1"/>
</dbReference>
<dbReference type="InterPro" id="IPR002744">
    <property type="entry name" value="MIP18-like"/>
</dbReference>